<evidence type="ECO:0000313" key="3">
    <source>
        <dbReference type="Proteomes" id="UP000241769"/>
    </source>
</evidence>
<dbReference type="OrthoDB" id="330671at2759"/>
<dbReference type="Gene3D" id="3.40.50.620">
    <property type="entry name" value="HUPs"/>
    <property type="match status" value="1"/>
</dbReference>
<gene>
    <name evidence="2" type="ORF">PROFUN_15721</name>
</gene>
<keyword evidence="3" id="KW-1185">Reference proteome</keyword>
<dbReference type="NCBIfam" id="TIGR00125">
    <property type="entry name" value="cyt_tran_rel"/>
    <property type="match status" value="1"/>
</dbReference>
<dbReference type="PANTHER" id="PTHR10695:SF46">
    <property type="entry name" value="BIFUNCTIONAL COENZYME A SYNTHASE-RELATED"/>
    <property type="match status" value="1"/>
</dbReference>
<dbReference type="GO" id="GO:0004140">
    <property type="term" value="F:dephospho-CoA kinase activity"/>
    <property type="evidence" value="ECO:0007669"/>
    <property type="project" value="TreeGrafter"/>
</dbReference>
<dbReference type="NCBIfam" id="NF001985">
    <property type="entry name" value="PRK00777.1"/>
    <property type="match status" value="1"/>
</dbReference>
<dbReference type="InterPro" id="IPR004821">
    <property type="entry name" value="Cyt_trans-like"/>
</dbReference>
<evidence type="ECO:0000259" key="1">
    <source>
        <dbReference type="Pfam" id="PF01467"/>
    </source>
</evidence>
<reference evidence="2 3" key="1">
    <citation type="journal article" date="2018" name="Genome Biol. Evol.">
        <title>Multiple Roots of Fruiting Body Formation in Amoebozoa.</title>
        <authorList>
            <person name="Hillmann F."/>
            <person name="Forbes G."/>
            <person name="Novohradska S."/>
            <person name="Ferling I."/>
            <person name="Riege K."/>
            <person name="Groth M."/>
            <person name="Westermann M."/>
            <person name="Marz M."/>
            <person name="Spaller T."/>
            <person name="Winckler T."/>
            <person name="Schaap P."/>
            <person name="Glockner G."/>
        </authorList>
    </citation>
    <scope>NUCLEOTIDE SEQUENCE [LARGE SCALE GENOMIC DNA]</scope>
    <source>
        <strain evidence="2 3">Jena</strain>
    </source>
</reference>
<dbReference type="Proteomes" id="UP000241769">
    <property type="component" value="Unassembled WGS sequence"/>
</dbReference>
<dbReference type="EMBL" id="MDYQ01000382">
    <property type="protein sequence ID" value="PRP75471.1"/>
    <property type="molecule type" value="Genomic_DNA"/>
</dbReference>
<dbReference type="InParanoid" id="A0A2P6MUS4"/>
<feature type="domain" description="Cytidyltransferase-like" evidence="1">
    <location>
        <begin position="11"/>
        <end position="128"/>
    </location>
</feature>
<proteinExistence type="predicted"/>
<dbReference type="PANTHER" id="PTHR10695">
    <property type="entry name" value="DEPHOSPHO-COA KINASE-RELATED"/>
    <property type="match status" value="1"/>
</dbReference>
<accession>A0A2P6MUS4</accession>
<comment type="caution">
    <text evidence="2">The sequence shown here is derived from an EMBL/GenBank/DDBJ whole genome shotgun (WGS) entry which is preliminary data.</text>
</comment>
<name>A0A2P6MUS4_9EUKA</name>
<organism evidence="2 3">
    <name type="scientific">Planoprotostelium fungivorum</name>
    <dbReference type="NCBI Taxonomy" id="1890364"/>
    <lineage>
        <taxon>Eukaryota</taxon>
        <taxon>Amoebozoa</taxon>
        <taxon>Evosea</taxon>
        <taxon>Variosea</taxon>
        <taxon>Cavosteliida</taxon>
        <taxon>Cavosteliaceae</taxon>
        <taxon>Planoprotostelium</taxon>
    </lineage>
</organism>
<dbReference type="Pfam" id="PF01467">
    <property type="entry name" value="CTP_transf_like"/>
    <property type="match status" value="1"/>
</dbReference>
<dbReference type="SUPFAM" id="SSF52374">
    <property type="entry name" value="Nucleotidylyl transferase"/>
    <property type="match status" value="1"/>
</dbReference>
<dbReference type="STRING" id="1890364.A0A2P6MUS4"/>
<evidence type="ECO:0000313" key="2">
    <source>
        <dbReference type="EMBL" id="PRP75471.1"/>
    </source>
</evidence>
<sequence>MAEISYKKVALGGTFDHFHDGHKSLLRKAAEVTSGELIVGVTGAELLNNKKYAELIQPFDVRAKSAKDYLQSLKDSVHYRIVELHEPNGPTTEEEDVEAIVVTSETRKGGESINQIRQSKGWRALDIVEAAIVENQADLKWAIMDWCAIEHRQSQRLQTKFNFIERT</sequence>
<protein>
    <recommendedName>
        <fullName evidence="1">Cytidyltransferase-like domain-containing protein</fullName>
    </recommendedName>
</protein>
<dbReference type="GO" id="GO:0015937">
    <property type="term" value="P:coenzyme A biosynthetic process"/>
    <property type="evidence" value="ECO:0007669"/>
    <property type="project" value="TreeGrafter"/>
</dbReference>
<dbReference type="InterPro" id="IPR014729">
    <property type="entry name" value="Rossmann-like_a/b/a_fold"/>
</dbReference>
<dbReference type="AlphaFoldDB" id="A0A2P6MUS4"/>